<feature type="compositionally biased region" description="Basic and acidic residues" evidence="1">
    <location>
        <begin position="334"/>
        <end position="357"/>
    </location>
</feature>
<dbReference type="Proteomes" id="UP000217209">
    <property type="component" value="Chromosome"/>
</dbReference>
<dbReference type="Pfam" id="PF09995">
    <property type="entry name" value="MPAB_Lcp_cat"/>
    <property type="match status" value="1"/>
</dbReference>
<feature type="compositionally biased region" description="Basic and acidic residues" evidence="1">
    <location>
        <begin position="9"/>
        <end position="19"/>
    </location>
</feature>
<feature type="domain" description="ER-bound oxygenase mpaB/mpaB'/Rubber oxygenase catalytic" evidence="2">
    <location>
        <begin position="61"/>
        <end position="293"/>
    </location>
</feature>
<sequence length="363" mass="42113">MSNALSTGRDNDGREREYNEDCGPESGVTTDFDSLGKFDDSSNRGKRELKRAPLGPDSLLWKWGSDNRIHLLRGYTGVLQNMHPAIGQSLLDHSKFFEEPFSRLERSTPQIIYSIYDDGTRAKQIRDYHHGIKGTLRDGTRYHSLNPDVYWWAHATFVWRVIWAQELFGTPFTREEKEQIIQEGVTWWDMYGMSERPVIDTLDGYIEYFKEMENTVLERNETVDFALRTARVEPVSPPDGVSQRVWNVIWKPIMRSVIWITYGTLNDKQREILDLDWTEKDQKRFDRLANFIRKAFEKLPEDKRYMEPGRSMMIKHGMIDGEYKEPKLAAPYGHSEETAEGSDAKTDKKDGPSDEARAAGCPI</sequence>
<dbReference type="OrthoDB" id="3456672at2"/>
<gene>
    <name evidence="3" type="ORF">CGLAU_07645</name>
</gene>
<dbReference type="RefSeq" id="WP_095660166.1">
    <property type="nucleotide sequence ID" value="NZ_CP019688.1"/>
</dbReference>
<dbReference type="AlphaFoldDB" id="A0A1Q2HXC2"/>
<protein>
    <recommendedName>
        <fullName evidence="2">ER-bound oxygenase mpaB/mpaB'/Rubber oxygenase catalytic domain-containing protein</fullName>
    </recommendedName>
</protein>
<reference evidence="3 4" key="1">
    <citation type="submission" date="2016-12" db="EMBL/GenBank/DDBJ databases">
        <authorList>
            <person name="Song W.-J."/>
            <person name="Kurnit D.M."/>
        </authorList>
    </citation>
    <scope>NUCLEOTIDE SEQUENCE [LARGE SCALE GENOMIC DNA]</scope>
    <source>
        <strain evidence="3 4">DSM 30827</strain>
    </source>
</reference>
<feature type="compositionally biased region" description="Basic and acidic residues" evidence="1">
    <location>
        <begin position="34"/>
        <end position="46"/>
    </location>
</feature>
<dbReference type="KEGG" id="cgv:CGLAU_07645"/>
<organism evidence="3 4">
    <name type="scientific">Corynebacterium glaucum</name>
    <dbReference type="NCBI Taxonomy" id="187491"/>
    <lineage>
        <taxon>Bacteria</taxon>
        <taxon>Bacillati</taxon>
        <taxon>Actinomycetota</taxon>
        <taxon>Actinomycetes</taxon>
        <taxon>Mycobacteriales</taxon>
        <taxon>Corynebacteriaceae</taxon>
        <taxon>Corynebacterium</taxon>
    </lineage>
</organism>
<name>A0A1Q2HXC2_9CORY</name>
<keyword evidence="4" id="KW-1185">Reference proteome</keyword>
<evidence type="ECO:0000256" key="1">
    <source>
        <dbReference type="SAM" id="MobiDB-lite"/>
    </source>
</evidence>
<evidence type="ECO:0000313" key="4">
    <source>
        <dbReference type="Proteomes" id="UP000217209"/>
    </source>
</evidence>
<dbReference type="PANTHER" id="PTHR36151:SF3">
    <property type="entry name" value="ER-BOUND OXYGENASE MPAB_MPAB'_RUBBER OXYGENASE CATALYTIC DOMAIN-CONTAINING PROTEIN"/>
    <property type="match status" value="1"/>
</dbReference>
<proteinExistence type="predicted"/>
<feature type="region of interest" description="Disordered" evidence="1">
    <location>
        <begin position="1"/>
        <end position="50"/>
    </location>
</feature>
<accession>A0A1Q2HXC2</accession>
<evidence type="ECO:0000259" key="2">
    <source>
        <dbReference type="Pfam" id="PF09995"/>
    </source>
</evidence>
<feature type="region of interest" description="Disordered" evidence="1">
    <location>
        <begin position="325"/>
        <end position="363"/>
    </location>
</feature>
<evidence type="ECO:0000313" key="3">
    <source>
        <dbReference type="EMBL" id="AQQ15484.1"/>
    </source>
</evidence>
<dbReference type="PANTHER" id="PTHR36151">
    <property type="entry name" value="BLR2777 PROTEIN"/>
    <property type="match status" value="1"/>
</dbReference>
<dbReference type="InterPro" id="IPR018713">
    <property type="entry name" value="MPAB/Lcp_cat_dom"/>
</dbReference>
<dbReference type="GO" id="GO:0016491">
    <property type="term" value="F:oxidoreductase activity"/>
    <property type="evidence" value="ECO:0007669"/>
    <property type="project" value="InterPro"/>
</dbReference>
<dbReference type="EMBL" id="CP019688">
    <property type="protein sequence ID" value="AQQ15484.1"/>
    <property type="molecule type" value="Genomic_DNA"/>
</dbReference>